<dbReference type="OrthoDB" id="7862993at2759"/>
<dbReference type="eggNOG" id="ENOG502T8SS">
    <property type="taxonomic scope" value="Eukaryota"/>
</dbReference>
<dbReference type="HOGENOM" id="CLU_101916_0_0_1"/>
<proteinExistence type="predicted"/>
<dbReference type="EMBL" id="CH933809">
    <property type="protein sequence ID" value="EDW17987.1"/>
    <property type="molecule type" value="Genomic_DNA"/>
</dbReference>
<dbReference type="KEGG" id="dmo:Dmoj_GI12350"/>
<protein>
    <submittedName>
        <fullName evidence="1">Uncharacterized protein</fullName>
    </submittedName>
</protein>
<evidence type="ECO:0000313" key="2">
    <source>
        <dbReference type="Proteomes" id="UP000009192"/>
    </source>
</evidence>
<dbReference type="AlphaFoldDB" id="B4KZX5"/>
<organism evidence="1 2">
    <name type="scientific">Drosophila mojavensis</name>
    <name type="common">Fruit fly</name>
    <dbReference type="NCBI Taxonomy" id="7230"/>
    <lineage>
        <taxon>Eukaryota</taxon>
        <taxon>Metazoa</taxon>
        <taxon>Ecdysozoa</taxon>
        <taxon>Arthropoda</taxon>
        <taxon>Hexapoda</taxon>
        <taxon>Insecta</taxon>
        <taxon>Pterygota</taxon>
        <taxon>Neoptera</taxon>
        <taxon>Endopterygota</taxon>
        <taxon>Diptera</taxon>
        <taxon>Brachycera</taxon>
        <taxon>Muscomorpha</taxon>
        <taxon>Ephydroidea</taxon>
        <taxon>Drosophilidae</taxon>
        <taxon>Drosophila</taxon>
    </lineage>
</organism>
<accession>B4KZX5</accession>
<name>B4KZX5_DROMO</name>
<dbReference type="InParanoid" id="B4KZX5"/>
<dbReference type="PhylomeDB" id="B4KZX5"/>
<sequence length="240" mass="27772">MPAPKIQSNQIEKSAMKRTPLYVKPELKGLIVELMLPRFETLCTIVSTRFVSEEEMANEKDDADDDWWPDYRIYSDKHYMTEMNGLMHLILNGLRGMTNELQTIGLKFQAFILDNFKPDQSAKKVAGANPAEGKEDNLNRYLLAQSLIKDMVNFVTCCSRQCTKLLKQRKAYFDRASETKDTEDRIRLKVFDERSFTELHGRMISLKSFVQDFCNLFESEWNSSDQQDISVISPAKKIST</sequence>
<gene>
    <name evidence="1" type="primary">Dmoj\GI12350</name>
    <name evidence="1" type="ORF">Dmoj_GI12350</name>
</gene>
<dbReference type="OMA" id="DWWPDYE"/>
<keyword evidence="2" id="KW-1185">Reference proteome</keyword>
<evidence type="ECO:0000313" key="1">
    <source>
        <dbReference type="EMBL" id="EDW17987.1"/>
    </source>
</evidence>
<dbReference type="Proteomes" id="UP000009192">
    <property type="component" value="Unassembled WGS sequence"/>
</dbReference>
<reference evidence="1 2" key="1">
    <citation type="journal article" date="2007" name="Nature">
        <title>Evolution of genes and genomes on the Drosophila phylogeny.</title>
        <authorList>
            <consortium name="Drosophila 12 Genomes Consortium"/>
            <person name="Clark A.G."/>
            <person name="Eisen M.B."/>
            <person name="Smith D.R."/>
            <person name="Bergman C.M."/>
            <person name="Oliver B."/>
            <person name="Markow T.A."/>
            <person name="Kaufman T.C."/>
            <person name="Kellis M."/>
            <person name="Gelbart W."/>
            <person name="Iyer V.N."/>
            <person name="Pollard D.A."/>
            <person name="Sackton T.B."/>
            <person name="Larracuente A.M."/>
            <person name="Singh N.D."/>
            <person name="Abad J.P."/>
            <person name="Abt D.N."/>
            <person name="Adryan B."/>
            <person name="Aguade M."/>
            <person name="Akashi H."/>
            <person name="Anderson W.W."/>
            <person name="Aquadro C.F."/>
            <person name="Ardell D.H."/>
            <person name="Arguello R."/>
            <person name="Artieri C.G."/>
            <person name="Barbash D.A."/>
            <person name="Barker D."/>
            <person name="Barsanti P."/>
            <person name="Batterham P."/>
            <person name="Batzoglou S."/>
            <person name="Begun D."/>
            <person name="Bhutkar A."/>
            <person name="Blanco E."/>
            <person name="Bosak S.A."/>
            <person name="Bradley R.K."/>
            <person name="Brand A.D."/>
            <person name="Brent M.R."/>
            <person name="Brooks A.N."/>
            <person name="Brown R.H."/>
            <person name="Butlin R.K."/>
            <person name="Caggese C."/>
            <person name="Calvi B.R."/>
            <person name="Bernardo de Carvalho A."/>
            <person name="Caspi A."/>
            <person name="Castrezana S."/>
            <person name="Celniker S.E."/>
            <person name="Chang J.L."/>
            <person name="Chapple C."/>
            <person name="Chatterji S."/>
            <person name="Chinwalla A."/>
            <person name="Civetta A."/>
            <person name="Clifton S.W."/>
            <person name="Comeron J.M."/>
            <person name="Costello J.C."/>
            <person name="Coyne J.A."/>
            <person name="Daub J."/>
            <person name="David R.G."/>
            <person name="Delcher A.L."/>
            <person name="Delehaunty K."/>
            <person name="Do C.B."/>
            <person name="Ebling H."/>
            <person name="Edwards K."/>
            <person name="Eickbush T."/>
            <person name="Evans J.D."/>
            <person name="Filipski A."/>
            <person name="Findeiss S."/>
            <person name="Freyhult E."/>
            <person name="Fulton L."/>
            <person name="Fulton R."/>
            <person name="Garcia A.C."/>
            <person name="Gardiner A."/>
            <person name="Garfield D.A."/>
            <person name="Garvin B.E."/>
            <person name="Gibson G."/>
            <person name="Gilbert D."/>
            <person name="Gnerre S."/>
            <person name="Godfrey J."/>
            <person name="Good R."/>
            <person name="Gotea V."/>
            <person name="Gravely B."/>
            <person name="Greenberg A.J."/>
            <person name="Griffiths-Jones S."/>
            <person name="Gross S."/>
            <person name="Guigo R."/>
            <person name="Gustafson E.A."/>
            <person name="Haerty W."/>
            <person name="Hahn M.W."/>
            <person name="Halligan D.L."/>
            <person name="Halpern A.L."/>
            <person name="Halter G.M."/>
            <person name="Han M.V."/>
            <person name="Heger A."/>
            <person name="Hillier L."/>
            <person name="Hinrichs A.S."/>
            <person name="Holmes I."/>
            <person name="Hoskins R.A."/>
            <person name="Hubisz M.J."/>
            <person name="Hultmark D."/>
            <person name="Huntley M.A."/>
            <person name="Jaffe D.B."/>
            <person name="Jagadeeshan S."/>
            <person name="Jeck W.R."/>
            <person name="Johnson J."/>
            <person name="Jones C.D."/>
            <person name="Jordan W.C."/>
            <person name="Karpen G.H."/>
            <person name="Kataoka E."/>
            <person name="Keightley P.D."/>
            <person name="Kheradpour P."/>
            <person name="Kirkness E.F."/>
            <person name="Koerich L.B."/>
            <person name="Kristiansen K."/>
            <person name="Kudrna D."/>
            <person name="Kulathinal R.J."/>
            <person name="Kumar S."/>
            <person name="Kwok R."/>
            <person name="Lander E."/>
            <person name="Langley C.H."/>
            <person name="Lapoint R."/>
            <person name="Lazzaro B.P."/>
            <person name="Lee S.J."/>
            <person name="Levesque L."/>
            <person name="Li R."/>
            <person name="Lin C.F."/>
            <person name="Lin M.F."/>
            <person name="Lindblad-Toh K."/>
            <person name="Llopart A."/>
            <person name="Long M."/>
            <person name="Low L."/>
            <person name="Lozovsky E."/>
            <person name="Lu J."/>
            <person name="Luo M."/>
            <person name="Machado C.A."/>
            <person name="Makalowski W."/>
            <person name="Marzo M."/>
            <person name="Matsuda M."/>
            <person name="Matzkin L."/>
            <person name="McAllister B."/>
            <person name="McBride C.S."/>
            <person name="McKernan B."/>
            <person name="McKernan K."/>
            <person name="Mendez-Lago M."/>
            <person name="Minx P."/>
            <person name="Mollenhauer M.U."/>
            <person name="Montooth K."/>
            <person name="Mount S.M."/>
            <person name="Mu X."/>
            <person name="Myers E."/>
            <person name="Negre B."/>
            <person name="Newfeld S."/>
            <person name="Nielsen R."/>
            <person name="Noor M.A."/>
            <person name="O'Grady P."/>
            <person name="Pachter L."/>
            <person name="Papaceit M."/>
            <person name="Parisi M.J."/>
            <person name="Parisi M."/>
            <person name="Parts L."/>
            <person name="Pedersen J.S."/>
            <person name="Pesole G."/>
            <person name="Phillippy A.M."/>
            <person name="Ponting C.P."/>
            <person name="Pop M."/>
            <person name="Porcelli D."/>
            <person name="Powell J.R."/>
            <person name="Prohaska S."/>
            <person name="Pruitt K."/>
            <person name="Puig M."/>
            <person name="Quesneville H."/>
            <person name="Ram K.R."/>
            <person name="Rand D."/>
            <person name="Rasmussen M.D."/>
            <person name="Reed L.K."/>
            <person name="Reenan R."/>
            <person name="Reily A."/>
            <person name="Remington K.A."/>
            <person name="Rieger T.T."/>
            <person name="Ritchie M.G."/>
            <person name="Robin C."/>
            <person name="Rogers Y.H."/>
            <person name="Rohde C."/>
            <person name="Rozas J."/>
            <person name="Rubenfield M.J."/>
            <person name="Ruiz A."/>
            <person name="Russo S."/>
            <person name="Salzberg S.L."/>
            <person name="Sanchez-Gracia A."/>
            <person name="Saranga D.J."/>
            <person name="Sato H."/>
            <person name="Schaeffer S.W."/>
            <person name="Schatz M.C."/>
            <person name="Schlenke T."/>
            <person name="Schwartz R."/>
            <person name="Segarra C."/>
            <person name="Singh R.S."/>
            <person name="Sirot L."/>
            <person name="Sirota M."/>
            <person name="Sisneros N.B."/>
            <person name="Smith C.D."/>
            <person name="Smith T.F."/>
            <person name="Spieth J."/>
            <person name="Stage D.E."/>
            <person name="Stark A."/>
            <person name="Stephan W."/>
            <person name="Strausberg R.L."/>
            <person name="Strempel S."/>
            <person name="Sturgill D."/>
            <person name="Sutton G."/>
            <person name="Sutton G.G."/>
            <person name="Tao W."/>
            <person name="Teichmann S."/>
            <person name="Tobari Y.N."/>
            <person name="Tomimura Y."/>
            <person name="Tsolas J.M."/>
            <person name="Valente V.L."/>
            <person name="Venter E."/>
            <person name="Venter J.C."/>
            <person name="Vicario S."/>
            <person name="Vieira F.G."/>
            <person name="Vilella A.J."/>
            <person name="Villasante A."/>
            <person name="Walenz B."/>
            <person name="Wang J."/>
            <person name="Wasserman M."/>
            <person name="Watts T."/>
            <person name="Wilson D."/>
            <person name="Wilson R.K."/>
            <person name="Wing R.A."/>
            <person name="Wolfner M.F."/>
            <person name="Wong A."/>
            <person name="Wong G.K."/>
            <person name="Wu C.I."/>
            <person name="Wu G."/>
            <person name="Yamamoto D."/>
            <person name="Yang H.P."/>
            <person name="Yang S.P."/>
            <person name="Yorke J.A."/>
            <person name="Yoshida K."/>
            <person name="Zdobnov E."/>
            <person name="Zhang P."/>
            <person name="Zhang Y."/>
            <person name="Zimin A.V."/>
            <person name="Baldwin J."/>
            <person name="Abdouelleil A."/>
            <person name="Abdulkadir J."/>
            <person name="Abebe A."/>
            <person name="Abera B."/>
            <person name="Abreu J."/>
            <person name="Acer S.C."/>
            <person name="Aftuck L."/>
            <person name="Alexander A."/>
            <person name="An P."/>
            <person name="Anderson E."/>
            <person name="Anderson S."/>
            <person name="Arachi H."/>
            <person name="Azer M."/>
            <person name="Bachantsang P."/>
            <person name="Barry A."/>
            <person name="Bayul T."/>
            <person name="Berlin A."/>
            <person name="Bessette D."/>
            <person name="Bloom T."/>
            <person name="Blye J."/>
            <person name="Boguslavskiy L."/>
            <person name="Bonnet C."/>
            <person name="Boukhgalter B."/>
            <person name="Bourzgui I."/>
            <person name="Brown A."/>
            <person name="Cahill P."/>
            <person name="Channer S."/>
            <person name="Cheshatsang Y."/>
            <person name="Chuda L."/>
            <person name="Citroen M."/>
            <person name="Collymore A."/>
            <person name="Cooke P."/>
            <person name="Costello M."/>
            <person name="D'Aco K."/>
            <person name="Daza R."/>
            <person name="De Haan G."/>
            <person name="DeGray S."/>
            <person name="DeMaso C."/>
            <person name="Dhargay N."/>
            <person name="Dooley K."/>
            <person name="Dooley E."/>
            <person name="Doricent M."/>
            <person name="Dorje P."/>
            <person name="Dorjee K."/>
            <person name="Dupes A."/>
            <person name="Elong R."/>
            <person name="Falk J."/>
            <person name="Farina A."/>
            <person name="Faro S."/>
            <person name="Ferguson D."/>
            <person name="Fisher S."/>
            <person name="Foley C.D."/>
            <person name="Franke A."/>
            <person name="Friedrich D."/>
            <person name="Gadbois L."/>
            <person name="Gearin G."/>
            <person name="Gearin C.R."/>
            <person name="Giannoukos G."/>
            <person name="Goode T."/>
            <person name="Graham J."/>
            <person name="Grandbois E."/>
            <person name="Grewal S."/>
            <person name="Gyaltsen K."/>
            <person name="Hafez N."/>
            <person name="Hagos B."/>
            <person name="Hall J."/>
            <person name="Henson C."/>
            <person name="Hollinger A."/>
            <person name="Honan T."/>
            <person name="Huard M.D."/>
            <person name="Hughes L."/>
            <person name="Hurhula B."/>
            <person name="Husby M.E."/>
            <person name="Kamat A."/>
            <person name="Kanga B."/>
            <person name="Kashin S."/>
            <person name="Khazanovich D."/>
            <person name="Kisner P."/>
            <person name="Lance K."/>
            <person name="Lara M."/>
            <person name="Lee W."/>
            <person name="Lennon N."/>
            <person name="Letendre F."/>
            <person name="LeVine R."/>
            <person name="Lipovsky A."/>
            <person name="Liu X."/>
            <person name="Liu J."/>
            <person name="Liu S."/>
            <person name="Lokyitsang T."/>
            <person name="Lokyitsang Y."/>
            <person name="Lubonja R."/>
            <person name="Lui A."/>
            <person name="MacDonald P."/>
            <person name="Magnisalis V."/>
            <person name="Maru K."/>
            <person name="Matthews C."/>
            <person name="McCusker W."/>
            <person name="McDonough S."/>
            <person name="Mehta T."/>
            <person name="Meldrim J."/>
            <person name="Meneus L."/>
            <person name="Mihai O."/>
            <person name="Mihalev A."/>
            <person name="Mihova T."/>
            <person name="Mittelman R."/>
            <person name="Mlenga V."/>
            <person name="Montmayeur A."/>
            <person name="Mulrain L."/>
            <person name="Navidi A."/>
            <person name="Naylor J."/>
            <person name="Negash T."/>
            <person name="Nguyen T."/>
            <person name="Nguyen N."/>
            <person name="Nicol R."/>
            <person name="Norbu C."/>
            <person name="Norbu N."/>
            <person name="Novod N."/>
            <person name="O'Neill B."/>
            <person name="Osman S."/>
            <person name="Markiewicz E."/>
            <person name="Oyono O.L."/>
            <person name="Patti C."/>
            <person name="Phunkhang P."/>
            <person name="Pierre F."/>
            <person name="Priest M."/>
            <person name="Raghuraman S."/>
            <person name="Rege F."/>
            <person name="Reyes R."/>
            <person name="Rise C."/>
            <person name="Rogov P."/>
            <person name="Ross K."/>
            <person name="Ryan E."/>
            <person name="Settipalli S."/>
            <person name="Shea T."/>
            <person name="Sherpa N."/>
            <person name="Shi L."/>
            <person name="Shih D."/>
            <person name="Sparrow T."/>
            <person name="Spaulding J."/>
            <person name="Stalker J."/>
            <person name="Stange-Thomann N."/>
            <person name="Stavropoulos S."/>
            <person name="Stone C."/>
            <person name="Strader C."/>
            <person name="Tesfaye S."/>
            <person name="Thomson T."/>
            <person name="Thoulutsang Y."/>
            <person name="Thoulutsang D."/>
            <person name="Topham K."/>
            <person name="Topping I."/>
            <person name="Tsamla T."/>
            <person name="Vassiliev H."/>
            <person name="Vo A."/>
            <person name="Wangchuk T."/>
            <person name="Wangdi T."/>
            <person name="Weiand M."/>
            <person name="Wilkinson J."/>
            <person name="Wilson A."/>
            <person name="Yadav S."/>
            <person name="Young G."/>
            <person name="Yu Q."/>
            <person name="Zembek L."/>
            <person name="Zhong D."/>
            <person name="Zimmer A."/>
            <person name="Zwirko Z."/>
            <person name="Jaffe D.B."/>
            <person name="Alvarez P."/>
            <person name="Brockman W."/>
            <person name="Butler J."/>
            <person name="Chin C."/>
            <person name="Gnerre S."/>
            <person name="Grabherr M."/>
            <person name="Kleber M."/>
            <person name="Mauceli E."/>
            <person name="MacCallum I."/>
        </authorList>
    </citation>
    <scope>NUCLEOTIDE SEQUENCE [LARGE SCALE GENOMIC DNA]</scope>
    <source>
        <strain evidence="2">Tucson 15081-1352.22</strain>
    </source>
</reference>